<organism evidence="1 2">
    <name type="scientific">Hypoxylon rubiginosum</name>
    <dbReference type="NCBI Taxonomy" id="110542"/>
    <lineage>
        <taxon>Eukaryota</taxon>
        <taxon>Fungi</taxon>
        <taxon>Dikarya</taxon>
        <taxon>Ascomycota</taxon>
        <taxon>Pezizomycotina</taxon>
        <taxon>Sordariomycetes</taxon>
        <taxon>Xylariomycetidae</taxon>
        <taxon>Xylariales</taxon>
        <taxon>Hypoxylaceae</taxon>
        <taxon>Hypoxylon</taxon>
    </lineage>
</organism>
<comment type="caution">
    <text evidence="1">The sequence shown here is derived from an EMBL/GenBank/DDBJ whole genome shotgun (WGS) entry which is preliminary data.</text>
</comment>
<dbReference type="Proteomes" id="UP001497700">
    <property type="component" value="Unassembled WGS sequence"/>
</dbReference>
<gene>
    <name evidence="1" type="ORF">F4820DRAFT_466769</name>
</gene>
<evidence type="ECO:0000313" key="2">
    <source>
        <dbReference type="Proteomes" id="UP001497700"/>
    </source>
</evidence>
<sequence length="318" mass="35219">MPLPKGNVSFYRYDPFEAVAAVSCALFGVTFLWSTFMTIQKRAWVWIVQLVAIFMEVLGYADRIKSAGDPTNLNLYAVQFCVIILAPVLMAAAIYVVFGRIVVHVVPAQQRTMRLLWVPPRWITPIFVACDVVALVVQLIGAVMVSSTQATDKNAAKKLNTGKNMALAGLAIQIAAFGLFTIVAARFHFTSRQFVTNLQSRYEDAGSGGTVSVKGSPRKINPNWRRLLYAINISCVLVLIRSAFRVVEFAEGTDGAVMRQEWFMYVFDTLPIFLVACSLCFTFPGSYIPHMGFRVPKQPSDARELASQDGSIVGLREV</sequence>
<keyword evidence="2" id="KW-1185">Reference proteome</keyword>
<dbReference type="EMBL" id="MU393625">
    <property type="protein sequence ID" value="KAI4859576.1"/>
    <property type="molecule type" value="Genomic_DNA"/>
</dbReference>
<accession>A0ACB9YK54</accession>
<protein>
    <submittedName>
        <fullName evidence="1">RTA1-domain-containing protein</fullName>
    </submittedName>
</protein>
<name>A0ACB9YK54_9PEZI</name>
<proteinExistence type="predicted"/>
<reference evidence="1 2" key="1">
    <citation type="journal article" date="2022" name="New Phytol.">
        <title>Ecological generalism drives hyperdiversity of secondary metabolite gene clusters in xylarialean endophytes.</title>
        <authorList>
            <person name="Franco M.E.E."/>
            <person name="Wisecaver J.H."/>
            <person name="Arnold A.E."/>
            <person name="Ju Y.M."/>
            <person name="Slot J.C."/>
            <person name="Ahrendt S."/>
            <person name="Moore L.P."/>
            <person name="Eastman K.E."/>
            <person name="Scott K."/>
            <person name="Konkel Z."/>
            <person name="Mondo S.J."/>
            <person name="Kuo A."/>
            <person name="Hayes R.D."/>
            <person name="Haridas S."/>
            <person name="Andreopoulos B."/>
            <person name="Riley R."/>
            <person name="LaButti K."/>
            <person name="Pangilinan J."/>
            <person name="Lipzen A."/>
            <person name="Amirebrahimi M."/>
            <person name="Yan J."/>
            <person name="Adam C."/>
            <person name="Keymanesh K."/>
            <person name="Ng V."/>
            <person name="Louie K."/>
            <person name="Northen T."/>
            <person name="Drula E."/>
            <person name="Henrissat B."/>
            <person name="Hsieh H.M."/>
            <person name="Youens-Clark K."/>
            <person name="Lutzoni F."/>
            <person name="Miadlikowska J."/>
            <person name="Eastwood D.C."/>
            <person name="Hamelin R.C."/>
            <person name="Grigoriev I.V."/>
            <person name="U'Ren J.M."/>
        </authorList>
    </citation>
    <scope>NUCLEOTIDE SEQUENCE [LARGE SCALE GENOMIC DNA]</scope>
    <source>
        <strain evidence="1 2">CBS 119005</strain>
    </source>
</reference>
<evidence type="ECO:0000313" key="1">
    <source>
        <dbReference type="EMBL" id="KAI4859576.1"/>
    </source>
</evidence>